<feature type="domain" description="PiggyBac transposable element-derived protein" evidence="1">
    <location>
        <begin position="43"/>
        <end position="342"/>
    </location>
</feature>
<evidence type="ECO:0000259" key="1">
    <source>
        <dbReference type="Pfam" id="PF13843"/>
    </source>
</evidence>
<dbReference type="Proteomes" id="UP000237271">
    <property type="component" value="Unassembled WGS sequence"/>
</dbReference>
<comment type="caution">
    <text evidence="2">The sequence shown here is derived from an EMBL/GenBank/DDBJ whole genome shotgun (WGS) entry which is preliminary data.</text>
</comment>
<organism evidence="2 3">
    <name type="scientific">Phytophthora palmivora</name>
    <dbReference type="NCBI Taxonomy" id="4796"/>
    <lineage>
        <taxon>Eukaryota</taxon>
        <taxon>Sar</taxon>
        <taxon>Stramenopiles</taxon>
        <taxon>Oomycota</taxon>
        <taxon>Peronosporomycetes</taxon>
        <taxon>Peronosporales</taxon>
        <taxon>Peronosporaceae</taxon>
        <taxon>Phytophthora</taxon>
    </lineage>
</organism>
<dbReference type="Pfam" id="PF13843">
    <property type="entry name" value="DDE_Tnp_1_7"/>
    <property type="match status" value="1"/>
</dbReference>
<evidence type="ECO:0000313" key="3">
    <source>
        <dbReference type="Proteomes" id="UP000237271"/>
    </source>
</evidence>
<name>A0A2P4X562_9STRA</name>
<reference evidence="2 3" key="1">
    <citation type="journal article" date="2017" name="Genome Biol. Evol.">
        <title>Phytophthora megakarya and P. palmivora, closely related causal agents of cacao black pod rot, underwent increases in genome sizes and gene numbers by different mechanisms.</title>
        <authorList>
            <person name="Ali S.S."/>
            <person name="Shao J."/>
            <person name="Lary D.J."/>
            <person name="Kronmiller B."/>
            <person name="Shen D."/>
            <person name="Strem M.D."/>
            <person name="Amoako-Attah I."/>
            <person name="Akrofi A.Y."/>
            <person name="Begoude B.A."/>
            <person name="Ten Hoopen G.M."/>
            <person name="Coulibaly K."/>
            <person name="Kebe B.I."/>
            <person name="Melnick R.L."/>
            <person name="Guiltinan M.J."/>
            <person name="Tyler B.M."/>
            <person name="Meinhardt L.W."/>
            <person name="Bailey B.A."/>
        </authorList>
    </citation>
    <scope>NUCLEOTIDE SEQUENCE [LARGE SCALE GENOMIC DNA]</scope>
    <source>
        <strain evidence="3">sbr112.9</strain>
    </source>
</reference>
<sequence>MWLCERLETRDGKYMTSFIVRHTRGYKIGNSTWQVTPGNVLYFLPKSLWLHIATETNEYRVQCIPRDAENIRKKQLEAQAKDPRKKVQLHADIVAKLERVKPIKPYKIVHDTVQSYVGLDKHWATREDGAVPRETFGRYMKRDRFRTATRYLHFSSNTASSATTDKAWKVRPVLQTIERTLRRCYRMGARPSFDEGTIPKRNQFNPIRVYNKDKPHKYGTKCYMTCCAETGYCSRISFCELFFIPFRIVRNVLIDTNGSICYSVLHIVEVYLGAVMNKQKSKGVAQKAVIRNVAKIFEGQLGKRLIIADNFYTSCPLALTLLEMGFYLVGTHRKARVGWPRSSPLLKNPAHAE</sequence>
<dbReference type="PANTHER" id="PTHR46599:SF3">
    <property type="entry name" value="PIGGYBAC TRANSPOSABLE ELEMENT-DERIVED PROTEIN 4"/>
    <property type="match status" value="1"/>
</dbReference>
<dbReference type="PANTHER" id="PTHR46599">
    <property type="entry name" value="PIGGYBAC TRANSPOSABLE ELEMENT-DERIVED PROTEIN 4"/>
    <property type="match status" value="1"/>
</dbReference>
<protein>
    <recommendedName>
        <fullName evidence="1">PiggyBac transposable element-derived protein domain-containing protein</fullName>
    </recommendedName>
</protein>
<dbReference type="EMBL" id="NCKW01016839">
    <property type="protein sequence ID" value="POM60676.1"/>
    <property type="molecule type" value="Genomic_DNA"/>
</dbReference>
<accession>A0A2P4X562</accession>
<gene>
    <name evidence="2" type="ORF">PHPALM_30429</name>
</gene>
<keyword evidence="3" id="KW-1185">Reference proteome</keyword>
<proteinExistence type="predicted"/>
<dbReference type="AlphaFoldDB" id="A0A2P4X562"/>
<dbReference type="OrthoDB" id="5876240at2759"/>
<dbReference type="InterPro" id="IPR029526">
    <property type="entry name" value="PGBD"/>
</dbReference>
<evidence type="ECO:0000313" key="2">
    <source>
        <dbReference type="EMBL" id="POM60676.1"/>
    </source>
</evidence>